<evidence type="ECO:0000256" key="4">
    <source>
        <dbReference type="ARBA" id="ARBA00022917"/>
    </source>
</evidence>
<dbReference type="GO" id="GO:0005524">
    <property type="term" value="F:ATP binding"/>
    <property type="evidence" value="ECO:0007669"/>
    <property type="project" value="UniProtKB-KW"/>
</dbReference>
<dbReference type="InterPro" id="IPR023877">
    <property type="entry name" value="Pyrrolysyl-tRNA_ligase_C"/>
</dbReference>
<dbReference type="PATRIC" id="fig|1434104.5.peg.302"/>
<feature type="compositionally biased region" description="Basic and acidic residues" evidence="6">
    <location>
        <begin position="135"/>
        <end position="145"/>
    </location>
</feature>
<dbReference type="InterPro" id="IPR023878">
    <property type="entry name" value="Pyrrolysyl-tRNA_ligase_N"/>
</dbReference>
<evidence type="ECO:0000256" key="2">
    <source>
        <dbReference type="ARBA" id="ARBA00022741"/>
    </source>
</evidence>
<dbReference type="InterPro" id="IPR006195">
    <property type="entry name" value="aa-tRNA-synth_II"/>
</dbReference>
<keyword evidence="4" id="KW-0648">Protein biosynthesis</keyword>
<organism evidence="8 9">
    <name type="scientific">Methanococcoides methylutens MM1</name>
    <dbReference type="NCBI Taxonomy" id="1434104"/>
    <lineage>
        <taxon>Archaea</taxon>
        <taxon>Methanobacteriati</taxon>
        <taxon>Methanobacteriota</taxon>
        <taxon>Stenosarchaea group</taxon>
        <taxon>Methanomicrobia</taxon>
        <taxon>Methanosarcinales</taxon>
        <taxon>Methanosarcinaceae</taxon>
        <taxon>Methanococcoides</taxon>
    </lineage>
</organism>
<dbReference type="NCBIfam" id="TIGR03912">
    <property type="entry name" value="PylS_Nterm"/>
    <property type="match status" value="1"/>
</dbReference>
<dbReference type="NCBIfam" id="NF007083">
    <property type="entry name" value="PRK09537.1"/>
    <property type="match status" value="1"/>
</dbReference>
<evidence type="ECO:0000256" key="6">
    <source>
        <dbReference type="SAM" id="MobiDB-lite"/>
    </source>
</evidence>
<proteinExistence type="predicted"/>
<evidence type="ECO:0000256" key="5">
    <source>
        <dbReference type="ARBA" id="ARBA00023146"/>
    </source>
</evidence>
<dbReference type="Gene3D" id="3.30.930.10">
    <property type="entry name" value="Bira Bifunctional Protein, Domain 2"/>
    <property type="match status" value="1"/>
</dbReference>
<dbReference type="HOGENOM" id="CLU_648316_0_0_2"/>
<dbReference type="Gene3D" id="1.10.287.540">
    <property type="entry name" value="Helix hairpin bin"/>
    <property type="match status" value="1"/>
</dbReference>
<dbReference type="RefSeq" id="WP_048204558.1">
    <property type="nucleotide sequence ID" value="NZ_CP009518.1"/>
</dbReference>
<feature type="region of interest" description="Disordered" evidence="6">
    <location>
        <begin position="94"/>
        <end position="148"/>
    </location>
</feature>
<dbReference type="Pfam" id="PF01409">
    <property type="entry name" value="tRNA-synt_2d"/>
    <property type="match status" value="1"/>
</dbReference>
<dbReference type="GeneID" id="24892762"/>
<dbReference type="NCBIfam" id="TIGR02367">
    <property type="entry name" value="PylS_Cterm"/>
    <property type="match status" value="1"/>
</dbReference>
<name>A0A0E3SQH7_METMT</name>
<dbReference type="EMBL" id="CP009518">
    <property type="protein sequence ID" value="AKB84338.1"/>
    <property type="molecule type" value="Genomic_DNA"/>
</dbReference>
<keyword evidence="9" id="KW-1185">Reference proteome</keyword>
<dbReference type="GO" id="GO:0000049">
    <property type="term" value="F:tRNA binding"/>
    <property type="evidence" value="ECO:0007669"/>
    <property type="project" value="InterPro"/>
</dbReference>
<evidence type="ECO:0000259" key="7">
    <source>
        <dbReference type="PROSITE" id="PS50862"/>
    </source>
</evidence>
<dbReference type="GO" id="GO:0043039">
    <property type="term" value="P:tRNA aminoacylation"/>
    <property type="evidence" value="ECO:0007669"/>
    <property type="project" value="InterPro"/>
</dbReference>
<evidence type="ECO:0000256" key="3">
    <source>
        <dbReference type="ARBA" id="ARBA00022840"/>
    </source>
</evidence>
<evidence type="ECO:0000256" key="1">
    <source>
        <dbReference type="ARBA" id="ARBA00022598"/>
    </source>
</evidence>
<keyword evidence="1 8" id="KW-0436">Ligase</keyword>
<dbReference type="OrthoDB" id="52632at2157"/>
<evidence type="ECO:0000313" key="8">
    <source>
        <dbReference type="EMBL" id="AKB84338.1"/>
    </source>
</evidence>
<dbReference type="GO" id="GO:0006412">
    <property type="term" value="P:translation"/>
    <property type="evidence" value="ECO:0007669"/>
    <property type="project" value="UniProtKB-KW"/>
</dbReference>
<dbReference type="STRING" id="1434104.MCMEM_0285"/>
<dbReference type="EC" id="6.1.1.26" evidence="8"/>
<sequence>MEKQLLDVLVGLNGVWLSRSGLLHGIKDFEVTRNHLHIETECGARFTVRNSRSSRSARSLRNNKYRKPCKRCRPSDEQINRFVKKTFKEKGQAVSVFSSKKPAPRKPKQAVVKSVSVSTPTPQPASEAKPATTEPKVEKDKKPEVKYSPSQIERLKTLMAPEDRIPVQGDLPEFKDLEKELLERRRKDLRKMYEEDREDRLGKLERTITEFFVERGFLEIKSPIMIPFEYVERMGIDKDDENYKLFRVGENMCLRPMLAPGLYNYLRKLDKVLPDPIRIFEIGPCYRKESDGSSHLQEFTMLNFCQMGSNCTREELEGIIRELLEYLGIEFQIEADECMVYGDTIDVMHGDLELSSAVVGPIPLDREWGVNKPWIGAGFGLERLLKVKHDYSNIRRASRSELYYNGIITNL</sequence>
<gene>
    <name evidence="8" type="ORF">MCMEM_0285</name>
</gene>
<feature type="region of interest" description="Disordered" evidence="6">
    <location>
        <begin position="50"/>
        <end position="72"/>
    </location>
</feature>
<feature type="compositionally biased region" description="Low complexity" evidence="6">
    <location>
        <begin position="50"/>
        <end position="60"/>
    </location>
</feature>
<dbReference type="GO" id="GO:0043767">
    <property type="term" value="F:pyrrolysyl-tRNA synthetase activity"/>
    <property type="evidence" value="ECO:0007669"/>
    <property type="project" value="UniProtKB-EC"/>
</dbReference>
<dbReference type="Proteomes" id="UP000033048">
    <property type="component" value="Chromosome"/>
</dbReference>
<reference evidence="8 9" key="1">
    <citation type="submission" date="2014-07" db="EMBL/GenBank/DDBJ databases">
        <title>Methanogenic archaea and the global carbon cycle.</title>
        <authorList>
            <person name="Henriksen J.R."/>
            <person name="Luke J."/>
            <person name="Reinhart S."/>
            <person name="Benedict M.N."/>
            <person name="Youngblut N.D."/>
            <person name="Metcalf M.E."/>
            <person name="Whitaker R.J."/>
            <person name="Metcalf W.W."/>
        </authorList>
    </citation>
    <scope>NUCLEOTIDE SEQUENCE [LARGE SCALE GENOMIC DNA]</scope>
    <source>
        <strain evidence="8 9">MM1</strain>
    </source>
</reference>
<keyword evidence="5 8" id="KW-0030">Aminoacyl-tRNA synthetase</keyword>
<dbReference type="PROSITE" id="PS50862">
    <property type="entry name" value="AA_TRNA_LIGASE_II"/>
    <property type="match status" value="1"/>
</dbReference>
<keyword evidence="2" id="KW-0547">Nucleotide-binding</keyword>
<keyword evidence="3" id="KW-0067">ATP-binding</keyword>
<dbReference type="AlphaFoldDB" id="A0A0E3SQH7"/>
<accession>A0A0E3SQH7</accession>
<evidence type="ECO:0000313" key="9">
    <source>
        <dbReference type="Proteomes" id="UP000033048"/>
    </source>
</evidence>
<dbReference type="SUPFAM" id="SSF55681">
    <property type="entry name" value="Class II aaRS and biotin synthetases"/>
    <property type="match status" value="1"/>
</dbReference>
<protein>
    <submittedName>
        <fullName evidence="8">Pyrrolysyl-tRNA synthetase</fullName>
        <ecNumber evidence="8">6.1.1.26</ecNumber>
    </submittedName>
</protein>
<dbReference type="InterPro" id="IPR002319">
    <property type="entry name" value="Phenylalanyl-tRNA_Synthase"/>
</dbReference>
<dbReference type="InterPro" id="IPR045864">
    <property type="entry name" value="aa-tRNA-synth_II/BPL/LPL"/>
</dbReference>
<feature type="compositionally biased region" description="Basic residues" evidence="6">
    <location>
        <begin position="61"/>
        <end position="72"/>
    </location>
</feature>
<feature type="domain" description="Aminoacyl-transfer RNA synthetases class-II family profile" evidence="7">
    <location>
        <begin position="203"/>
        <end position="327"/>
    </location>
</feature>
<dbReference type="KEGG" id="mmet:MCMEM_0285"/>